<dbReference type="GO" id="GO:0005886">
    <property type="term" value="C:plasma membrane"/>
    <property type="evidence" value="ECO:0007669"/>
    <property type="project" value="TreeGrafter"/>
</dbReference>
<protein>
    <submittedName>
        <fullName evidence="1">Uncharacterized protein</fullName>
    </submittedName>
</protein>
<name>A0A8J4VVL7_9ROSI</name>
<evidence type="ECO:0000313" key="2">
    <source>
        <dbReference type="Proteomes" id="UP000737018"/>
    </source>
</evidence>
<dbReference type="EMBL" id="JRKL02001798">
    <property type="protein sequence ID" value="KAF3961991.1"/>
    <property type="molecule type" value="Genomic_DNA"/>
</dbReference>
<organism evidence="1 2">
    <name type="scientific">Castanea mollissima</name>
    <name type="common">Chinese chestnut</name>
    <dbReference type="NCBI Taxonomy" id="60419"/>
    <lineage>
        <taxon>Eukaryota</taxon>
        <taxon>Viridiplantae</taxon>
        <taxon>Streptophyta</taxon>
        <taxon>Embryophyta</taxon>
        <taxon>Tracheophyta</taxon>
        <taxon>Spermatophyta</taxon>
        <taxon>Magnoliopsida</taxon>
        <taxon>eudicotyledons</taxon>
        <taxon>Gunneridae</taxon>
        <taxon>Pentapetalae</taxon>
        <taxon>rosids</taxon>
        <taxon>fabids</taxon>
        <taxon>Fagales</taxon>
        <taxon>Fagaceae</taxon>
        <taxon>Castanea</taxon>
    </lineage>
</organism>
<dbReference type="OrthoDB" id="1713559at2759"/>
<reference evidence="1" key="1">
    <citation type="submission" date="2020-03" db="EMBL/GenBank/DDBJ databases">
        <title>Castanea mollissima Vanexum genome sequencing.</title>
        <authorList>
            <person name="Staton M."/>
        </authorList>
    </citation>
    <scope>NUCLEOTIDE SEQUENCE</scope>
    <source>
        <tissue evidence="1">Leaf</tissue>
    </source>
</reference>
<dbReference type="GO" id="GO:0050801">
    <property type="term" value="P:monoatomic ion homeostasis"/>
    <property type="evidence" value="ECO:0007669"/>
    <property type="project" value="TreeGrafter"/>
</dbReference>
<dbReference type="Proteomes" id="UP000737018">
    <property type="component" value="Unassembled WGS sequence"/>
</dbReference>
<sequence>MISAFPVAHFYRTGSGRISACGGNGYGGGGGSGGRVSVNVFSRHYDPEIFVHGLLRGFIADYGVPLMVVVWTAISYLPAGSVPKGIPRRLFSPNPWSPGAYENWTVIMYRL</sequence>
<dbReference type="GO" id="GO:0005452">
    <property type="term" value="F:solute:inorganic anion antiporter activity"/>
    <property type="evidence" value="ECO:0007669"/>
    <property type="project" value="InterPro"/>
</dbReference>
<dbReference type="InterPro" id="IPR003020">
    <property type="entry name" value="HCO3_transpt_euk"/>
</dbReference>
<accession>A0A8J4VVL7</accession>
<gene>
    <name evidence="1" type="ORF">CMV_013452</name>
</gene>
<dbReference type="PANTHER" id="PTHR11453:SF110">
    <property type="entry name" value="BORON TRANSPORTER 3-RELATED"/>
    <property type="match status" value="1"/>
</dbReference>
<dbReference type="PANTHER" id="PTHR11453">
    <property type="entry name" value="ANION EXCHANGE PROTEIN"/>
    <property type="match status" value="1"/>
</dbReference>
<proteinExistence type="predicted"/>
<comment type="caution">
    <text evidence="1">The sequence shown here is derived from an EMBL/GenBank/DDBJ whole genome shotgun (WGS) entry which is preliminary data.</text>
</comment>
<keyword evidence="2" id="KW-1185">Reference proteome</keyword>
<dbReference type="GO" id="GO:0006820">
    <property type="term" value="P:monoatomic anion transport"/>
    <property type="evidence" value="ECO:0007669"/>
    <property type="project" value="InterPro"/>
</dbReference>
<dbReference type="AlphaFoldDB" id="A0A8J4VVL7"/>
<evidence type="ECO:0000313" key="1">
    <source>
        <dbReference type="EMBL" id="KAF3961991.1"/>
    </source>
</evidence>